<keyword evidence="4" id="KW-1185">Reference proteome</keyword>
<organism evidence="3 4">
    <name type="scientific">Nonomuraea roseoviolacea subsp. carminata</name>
    <dbReference type="NCBI Taxonomy" id="160689"/>
    <lineage>
        <taxon>Bacteria</taxon>
        <taxon>Bacillati</taxon>
        <taxon>Actinomycetota</taxon>
        <taxon>Actinomycetes</taxon>
        <taxon>Streptosporangiales</taxon>
        <taxon>Streptosporangiaceae</taxon>
        <taxon>Nonomuraea</taxon>
    </lineage>
</organism>
<sequence>MSGPLAAAWGGDTVLALSAGLDVVFTVATLLVPAVWRVRDDLPDATPPELADGPEEAERDGAGTAVSR</sequence>
<evidence type="ECO:0000256" key="2">
    <source>
        <dbReference type="SAM" id="Phobius"/>
    </source>
</evidence>
<feature type="transmembrane region" description="Helical" evidence="2">
    <location>
        <begin position="14"/>
        <end position="36"/>
    </location>
</feature>
<evidence type="ECO:0000256" key="1">
    <source>
        <dbReference type="SAM" id="MobiDB-lite"/>
    </source>
</evidence>
<gene>
    <name evidence="3" type="ORF">HD595_004355</name>
</gene>
<keyword evidence="2" id="KW-1133">Transmembrane helix</keyword>
<dbReference type="EMBL" id="JAMZEC010000001">
    <property type="protein sequence ID" value="MCP2348233.1"/>
    <property type="molecule type" value="Genomic_DNA"/>
</dbReference>
<keyword evidence="2" id="KW-0472">Membrane</keyword>
<evidence type="ECO:0000313" key="3">
    <source>
        <dbReference type="EMBL" id="MCP2348233.1"/>
    </source>
</evidence>
<comment type="caution">
    <text evidence="3">The sequence shown here is derived from an EMBL/GenBank/DDBJ whole genome shotgun (WGS) entry which is preliminary data.</text>
</comment>
<reference evidence="3 4" key="1">
    <citation type="submission" date="2022-06" db="EMBL/GenBank/DDBJ databases">
        <title>Sequencing the genomes of 1000 actinobacteria strains.</title>
        <authorList>
            <person name="Klenk H.-P."/>
        </authorList>
    </citation>
    <scope>NUCLEOTIDE SEQUENCE [LARGE SCALE GENOMIC DNA]</scope>
    <source>
        <strain evidence="3 4">DSM 44170</strain>
    </source>
</reference>
<protein>
    <recommendedName>
        <fullName evidence="5">MFS transporter</fullName>
    </recommendedName>
</protein>
<evidence type="ECO:0008006" key="5">
    <source>
        <dbReference type="Google" id="ProtNLM"/>
    </source>
</evidence>
<feature type="region of interest" description="Disordered" evidence="1">
    <location>
        <begin position="41"/>
        <end position="68"/>
    </location>
</feature>
<accession>A0ABT1K2K8</accession>
<keyword evidence="2" id="KW-0812">Transmembrane</keyword>
<dbReference type="RefSeq" id="WP_253771789.1">
    <property type="nucleotide sequence ID" value="NZ_JAMZEC010000001.1"/>
</dbReference>
<name>A0ABT1K2K8_9ACTN</name>
<evidence type="ECO:0000313" key="4">
    <source>
        <dbReference type="Proteomes" id="UP001320766"/>
    </source>
</evidence>
<dbReference type="Proteomes" id="UP001320766">
    <property type="component" value="Unassembled WGS sequence"/>
</dbReference>
<proteinExistence type="predicted"/>